<feature type="binding site" evidence="16">
    <location>
        <position position="69"/>
    </location>
    <ligand>
        <name>[4Fe-4S] cluster</name>
        <dbReference type="ChEBI" id="CHEBI:49883"/>
        <note>4Fe-4S-S-AdoMet</note>
    </ligand>
</feature>
<dbReference type="CDD" id="cd01335">
    <property type="entry name" value="Radical_SAM"/>
    <property type="match status" value="1"/>
</dbReference>
<dbReference type="InterPro" id="IPR004558">
    <property type="entry name" value="Coprogen_oxidase_HemN"/>
</dbReference>
<keyword evidence="12 14" id="KW-0627">Porphyrin biosynthesis</keyword>
<reference evidence="18 19" key="3">
    <citation type="journal article" date="2008" name="BMC Genomics">
        <title>The genome of the versatile nitrogen fixer Azorhizobium caulinodans ORS571.</title>
        <authorList>
            <person name="Lee KB."/>
            <person name="Backer P.D."/>
            <person name="Aono T."/>
            <person name="Liu CT."/>
            <person name="Suzuki S."/>
            <person name="Suzuki T."/>
            <person name="Kaneko T."/>
            <person name="Yamada M."/>
            <person name="Tabata S."/>
            <person name="Kupfer D.M."/>
            <person name="Najar F.Z."/>
            <person name="Wiley G.B."/>
            <person name="Roe B."/>
            <person name="Binnewies T.T."/>
            <person name="Ussery D.W."/>
            <person name="D'Haeze W."/>
            <person name="Herder J.D."/>
            <person name="Gevers D."/>
            <person name="Vereecke D."/>
            <person name="Holsters M."/>
            <person name="Oyaizu H."/>
        </authorList>
    </citation>
    <scope>NUCLEOTIDE SEQUENCE [LARGE SCALE GENOMIC DNA]</scope>
    <source>
        <strain evidence="19">ATCC 43989 / DSM 5975 / JCM 20966 / LMG 6465 / NBRC 14845 / NCIMB 13405 / ORS 571</strain>
    </source>
</reference>
<feature type="binding site" evidence="15">
    <location>
        <begin position="75"/>
        <end position="77"/>
    </location>
    <ligand>
        <name>S-adenosyl-L-methionine</name>
        <dbReference type="ChEBI" id="CHEBI:59789"/>
        <label>2</label>
    </ligand>
</feature>
<evidence type="ECO:0000256" key="14">
    <source>
        <dbReference type="PIRNR" id="PIRNR000167"/>
    </source>
</evidence>
<dbReference type="Pfam" id="PF04055">
    <property type="entry name" value="Radical_SAM"/>
    <property type="match status" value="1"/>
</dbReference>
<evidence type="ECO:0000259" key="17">
    <source>
        <dbReference type="PROSITE" id="PS51918"/>
    </source>
</evidence>
<evidence type="ECO:0000256" key="13">
    <source>
        <dbReference type="ARBA" id="ARBA00048321"/>
    </source>
</evidence>
<dbReference type="InterPro" id="IPR007197">
    <property type="entry name" value="rSAM"/>
</dbReference>
<dbReference type="eggNOG" id="COG0635">
    <property type="taxonomic scope" value="Bacteria"/>
</dbReference>
<proteinExistence type="inferred from homology"/>
<dbReference type="SMART" id="SM00729">
    <property type="entry name" value="Elp3"/>
    <property type="match status" value="1"/>
</dbReference>
<dbReference type="EMBL" id="AP009384">
    <property type="protein sequence ID" value="BAF90650.1"/>
    <property type="molecule type" value="Genomic_DNA"/>
</dbReference>
<evidence type="ECO:0000256" key="9">
    <source>
        <dbReference type="ARBA" id="ARBA00023002"/>
    </source>
</evidence>
<name>A8I010_AZOC5</name>
<dbReference type="PANTHER" id="PTHR13932">
    <property type="entry name" value="COPROPORPHYRINIGEN III OXIDASE"/>
    <property type="match status" value="1"/>
</dbReference>
<dbReference type="InterPro" id="IPR006638">
    <property type="entry name" value="Elp3/MiaA/NifB-like_rSAM"/>
</dbReference>
<dbReference type="GO" id="GO:0046872">
    <property type="term" value="F:metal ion binding"/>
    <property type="evidence" value="ECO:0007669"/>
    <property type="project" value="UniProtKB-KW"/>
</dbReference>
<feature type="binding site" evidence="16">
    <location>
        <position position="73"/>
    </location>
    <ligand>
        <name>[4Fe-4S] cluster</name>
        <dbReference type="ChEBI" id="CHEBI:49883"/>
        <note>4Fe-4S-S-AdoMet</note>
    </ligand>
</feature>
<comment type="subunit">
    <text evidence="4">Monomer.</text>
</comment>
<feature type="binding site" evidence="15">
    <location>
        <position position="120"/>
    </location>
    <ligand>
        <name>S-adenosyl-L-methionine</name>
        <dbReference type="ChEBI" id="CHEBI:59789"/>
        <label>1</label>
    </ligand>
</feature>
<keyword evidence="8 14" id="KW-0479">Metal-binding</keyword>
<feature type="binding site" evidence="16">
    <location>
        <position position="76"/>
    </location>
    <ligand>
        <name>[4Fe-4S] cluster</name>
        <dbReference type="ChEBI" id="CHEBI:49883"/>
        <note>4Fe-4S-S-AdoMet</note>
    </ligand>
</feature>
<dbReference type="PIRSF" id="PIRSF000167">
    <property type="entry name" value="HemN"/>
    <property type="match status" value="1"/>
</dbReference>
<dbReference type="RefSeq" id="WP_012173171.1">
    <property type="nucleotide sequence ID" value="NC_009937.1"/>
</dbReference>
<accession>A8I010</accession>
<evidence type="ECO:0000256" key="16">
    <source>
        <dbReference type="PIRSR" id="PIRSR000167-2"/>
    </source>
</evidence>
<feature type="domain" description="Radical SAM core" evidence="17">
    <location>
        <begin position="54"/>
        <end position="288"/>
    </location>
</feature>
<keyword evidence="11 14" id="KW-0411">Iron-sulfur</keyword>
<dbReference type="NCBIfam" id="TIGR00538">
    <property type="entry name" value="hemN"/>
    <property type="match status" value="1"/>
</dbReference>
<keyword evidence="10 14" id="KW-0408">Iron</keyword>
<comment type="cofactor">
    <cofactor evidence="14 16">
        <name>[4Fe-4S] cluster</name>
        <dbReference type="ChEBI" id="CHEBI:49883"/>
    </cofactor>
    <text evidence="14 16">Binds 1 [4Fe-4S] cluster. The cluster is coordinated with 3 cysteines and an exchangeable S-adenosyl-L-methionine.</text>
</comment>
<dbReference type="KEGG" id="azc:AZC_4652"/>
<dbReference type="SFLD" id="SFLDS00029">
    <property type="entry name" value="Radical_SAM"/>
    <property type="match status" value="1"/>
</dbReference>
<evidence type="ECO:0000256" key="10">
    <source>
        <dbReference type="ARBA" id="ARBA00023004"/>
    </source>
</evidence>
<dbReference type="InterPro" id="IPR058240">
    <property type="entry name" value="rSAM_sf"/>
</dbReference>
<dbReference type="STRING" id="438753.AZC_4652"/>
<dbReference type="GO" id="GO:0004109">
    <property type="term" value="F:coproporphyrinogen oxidase activity"/>
    <property type="evidence" value="ECO:0007669"/>
    <property type="project" value="InterPro"/>
</dbReference>
<dbReference type="PANTHER" id="PTHR13932:SF6">
    <property type="entry name" value="OXYGEN-INDEPENDENT COPROPORPHYRINOGEN III OXIDASE"/>
    <property type="match status" value="1"/>
</dbReference>
<evidence type="ECO:0000256" key="3">
    <source>
        <dbReference type="ARBA" id="ARBA00005493"/>
    </source>
</evidence>
<feature type="binding site" evidence="15">
    <location>
        <position position="153"/>
    </location>
    <ligand>
        <name>S-adenosyl-L-methionine</name>
        <dbReference type="ChEBI" id="CHEBI:59789"/>
        <label>1</label>
    </ligand>
</feature>
<evidence type="ECO:0000256" key="6">
    <source>
        <dbReference type="ARBA" id="ARBA00022490"/>
    </source>
</evidence>
<dbReference type="InterPro" id="IPR013785">
    <property type="entry name" value="Aldolase_TIM"/>
</dbReference>
<dbReference type="UniPathway" id="UPA00251">
    <property type="reaction ID" value="UER00323"/>
</dbReference>
<evidence type="ECO:0000313" key="18">
    <source>
        <dbReference type="EMBL" id="BAF90650.1"/>
    </source>
</evidence>
<evidence type="ECO:0000256" key="1">
    <source>
        <dbReference type="ARBA" id="ARBA00004496"/>
    </source>
</evidence>
<dbReference type="SUPFAM" id="SSF102114">
    <property type="entry name" value="Radical SAM enzymes"/>
    <property type="match status" value="1"/>
</dbReference>
<dbReference type="HOGENOM" id="CLU_027579_3_0_5"/>
<feature type="binding site" evidence="15">
    <location>
        <position position="192"/>
    </location>
    <ligand>
        <name>S-adenosyl-L-methionine</name>
        <dbReference type="ChEBI" id="CHEBI:59789"/>
        <label>2</label>
    </ligand>
</feature>
<dbReference type="PROSITE" id="PS51918">
    <property type="entry name" value="RADICAL_SAM"/>
    <property type="match status" value="1"/>
</dbReference>
<protein>
    <recommendedName>
        <fullName evidence="14">Coproporphyrinogen-III oxidase</fullName>
        <ecNumber evidence="14">1.3.98.3</ecNumber>
    </recommendedName>
</protein>
<dbReference type="SFLD" id="SFLDG01065">
    <property type="entry name" value="anaerobic_coproporphyrinogen-I"/>
    <property type="match status" value="1"/>
</dbReference>
<evidence type="ECO:0000256" key="4">
    <source>
        <dbReference type="ARBA" id="ARBA00011245"/>
    </source>
</evidence>
<feature type="binding site" evidence="15">
    <location>
        <position position="180"/>
    </location>
    <ligand>
        <name>S-adenosyl-L-methionine</name>
        <dbReference type="ChEBI" id="CHEBI:59789"/>
        <label>2</label>
    </ligand>
</feature>
<comment type="catalytic activity">
    <reaction evidence="13 14">
        <text>coproporphyrinogen III + 2 S-adenosyl-L-methionine = protoporphyrinogen IX + 2 5'-deoxyadenosine + 2 L-methionine + 2 CO2</text>
        <dbReference type="Rhea" id="RHEA:15425"/>
        <dbReference type="ChEBI" id="CHEBI:16526"/>
        <dbReference type="ChEBI" id="CHEBI:17319"/>
        <dbReference type="ChEBI" id="CHEBI:57307"/>
        <dbReference type="ChEBI" id="CHEBI:57309"/>
        <dbReference type="ChEBI" id="CHEBI:57844"/>
        <dbReference type="ChEBI" id="CHEBI:59789"/>
        <dbReference type="EC" id="1.3.98.3"/>
    </reaction>
</comment>
<dbReference type="Gene3D" id="1.10.10.920">
    <property type="match status" value="1"/>
</dbReference>
<evidence type="ECO:0000256" key="11">
    <source>
        <dbReference type="ARBA" id="ARBA00023014"/>
    </source>
</evidence>
<feature type="binding site" evidence="15">
    <location>
        <position position="63"/>
    </location>
    <ligand>
        <name>S-adenosyl-L-methionine</name>
        <dbReference type="ChEBI" id="CHEBI:59789"/>
        <label>1</label>
    </ligand>
</feature>
<evidence type="ECO:0000256" key="2">
    <source>
        <dbReference type="ARBA" id="ARBA00004785"/>
    </source>
</evidence>
<dbReference type="SFLD" id="SFLDG01082">
    <property type="entry name" value="B12-binding_domain_containing"/>
    <property type="match status" value="1"/>
</dbReference>
<keyword evidence="19" id="KW-1185">Reference proteome</keyword>
<comment type="similarity">
    <text evidence="3 14">Belongs to the anaerobic coproporphyrinogen-III oxidase family.</text>
</comment>
<evidence type="ECO:0000256" key="8">
    <source>
        <dbReference type="ARBA" id="ARBA00022723"/>
    </source>
</evidence>
<dbReference type="GO" id="GO:0051989">
    <property type="term" value="F:coproporphyrinogen dehydrogenase activity"/>
    <property type="evidence" value="ECO:0007669"/>
    <property type="project" value="UniProtKB-EC"/>
</dbReference>
<dbReference type="GO" id="GO:0005737">
    <property type="term" value="C:cytoplasm"/>
    <property type="evidence" value="ECO:0007669"/>
    <property type="project" value="UniProtKB-SubCell"/>
</dbReference>
<feature type="binding site" evidence="15">
    <location>
        <position position="337"/>
    </location>
    <ligand>
        <name>S-adenosyl-L-methionine</name>
        <dbReference type="ChEBI" id="CHEBI:59789"/>
        <label>1</label>
    </ligand>
</feature>
<feature type="binding site" evidence="15">
    <location>
        <position position="251"/>
    </location>
    <ligand>
        <name>S-adenosyl-L-methionine</name>
        <dbReference type="ChEBI" id="CHEBI:59789"/>
        <label>2</label>
    </ligand>
</feature>
<reference evidence="18 19" key="1">
    <citation type="journal article" date="2007" name="Appl. Environ. Microbiol.">
        <title>Rhizobial factors required for stem nodule maturation and maintenance in Sesbania rostrata-Azorhizobium caulinodans ORS571 symbiosis.</title>
        <authorList>
            <person name="Suzuki S."/>
            <person name="Aono T."/>
            <person name="Lee KB."/>
            <person name="Suzuki T."/>
            <person name="Liu CT."/>
            <person name="Miwa H."/>
            <person name="Wakao S."/>
            <person name="Iki T."/>
            <person name="Oyaizu H."/>
        </authorList>
    </citation>
    <scope>NUCLEOTIDE SEQUENCE [LARGE SCALE GENOMIC DNA]</scope>
    <source>
        <strain evidence="19">ATCC 43989 / DSM 5975 / JCM 20966 / LMG 6465 / NBRC 14845 / NCIMB 13405 / ORS 571</strain>
    </source>
</reference>
<reference evidence="19" key="2">
    <citation type="submission" date="2007-04" db="EMBL/GenBank/DDBJ databases">
        <title>Complete genome sequence of the nitrogen-fixing bacterium Azorhizobium caulinodans ORS571.</title>
        <authorList>
            <person name="Lee K.B."/>
            <person name="Backer P.D."/>
            <person name="Aono T."/>
            <person name="Liu C.T."/>
            <person name="Suzuki S."/>
            <person name="Suzuki T."/>
            <person name="Kaneko T."/>
            <person name="Yamada M."/>
            <person name="Tabata S."/>
            <person name="Kupfer D.M."/>
            <person name="Najar F.Z."/>
            <person name="Wiley G.B."/>
            <person name="Roe B."/>
            <person name="Binnewies T."/>
            <person name="Ussery D."/>
            <person name="Vereecke D."/>
            <person name="Gevers D."/>
            <person name="Holsters M."/>
            <person name="Oyaizu H."/>
        </authorList>
    </citation>
    <scope>NUCLEOTIDE SEQUENCE [LARGE SCALE GENOMIC DNA]</scope>
    <source>
        <strain evidence="19">ATCC 43989 / DSM 5975 / JCM 20966 / LMG 6465 / NBRC 14845 / NCIMB 13405 / ORS 571</strain>
    </source>
</reference>
<comment type="pathway">
    <text evidence="2 14">Porphyrin-containing compound metabolism; protoporphyrin-IX biosynthesis; protoporphyrinogen-IX from coproporphyrinogen-III (AdoMet route): step 1/1.</text>
</comment>
<reference evidence="18 19" key="4">
    <citation type="journal article" date="2009" name="Appl. Environ. Microbiol.">
        <title>Comparative genome-wide transcriptional profiling of Azorhizobium caulinodans ORS571 grown under free-living and symbiotic conditions.</title>
        <authorList>
            <person name="Tsukada S."/>
            <person name="Aono T."/>
            <person name="Akiba N."/>
            <person name="Lee KB."/>
            <person name="Liu CT."/>
            <person name="Toyazaki H."/>
            <person name="Oyaizu H."/>
        </authorList>
    </citation>
    <scope>NUCLEOTIDE SEQUENCE [LARGE SCALE GENOMIC DNA]</scope>
    <source>
        <strain evidence="19">ATCC 43989 / DSM 5975 / JCM 20966 / LMG 6465 / NBRC 14845 / NCIMB 13405 / ORS 571</strain>
    </source>
</reference>
<feature type="binding site" evidence="15">
    <location>
        <begin position="121"/>
        <end position="122"/>
    </location>
    <ligand>
        <name>S-adenosyl-L-methionine</name>
        <dbReference type="ChEBI" id="CHEBI:59789"/>
        <label>2</label>
    </ligand>
</feature>
<evidence type="ECO:0000313" key="19">
    <source>
        <dbReference type="Proteomes" id="UP000000270"/>
    </source>
</evidence>
<organism evidence="18 19">
    <name type="scientific">Azorhizobium caulinodans (strain ATCC 43989 / DSM 5975 / JCM 20966 / LMG 6465 / NBRC 14845 / NCIMB 13405 / ORS 571)</name>
    <dbReference type="NCBI Taxonomy" id="438753"/>
    <lineage>
        <taxon>Bacteria</taxon>
        <taxon>Pseudomonadati</taxon>
        <taxon>Pseudomonadota</taxon>
        <taxon>Alphaproteobacteria</taxon>
        <taxon>Hyphomicrobiales</taxon>
        <taxon>Xanthobacteraceae</taxon>
        <taxon>Azorhizobium</taxon>
    </lineage>
</organism>
<evidence type="ECO:0000256" key="5">
    <source>
        <dbReference type="ARBA" id="ARBA00022485"/>
    </source>
</evidence>
<sequence length="467" mass="50421">MTALRRAPAPRPLSLQDLVARYGRPVPRYTSYPTAPHFTPEVDGGVYERWLGELDPASRGSIYLHVPFCAELCLYCGCTTSVARRYTPVAAYAERLRGEIARVAERIPGRLAVTHLHWGGGTPTLLAGGDMIALMESVRRHFDVKPHAELAIEVDPRVLSTDMVEALAASGITRASLGVQDFDPAVQAAIGRMQSFEETARAADALRRAGIGSLNLDLIYGLPHQTLESVLRTVRTALSLDPDRIAVFGYAHVPWMKKHQALIPDQSLPGPDARLAQAEAIADLLTAEGYVAIGLDHFAKPTDAMARQAADGTLKRNFQGYTTDDAPVLLGFGASAIGMLPQGYVQNIAQTPGWHAALEEGGLPIARGIALTPEDRLRRDVIERLMCDSAVDLAAVLRAHGFAVDFFAPELARLADFEADGLMERTGTRLAIPAEMRAFTRTVAAVFDAKLPAQENAAGPKRHSAAV</sequence>
<dbReference type="Proteomes" id="UP000000270">
    <property type="component" value="Chromosome"/>
</dbReference>
<keyword evidence="6 14" id="KW-0963">Cytoplasm</keyword>
<comment type="subcellular location">
    <subcellularLocation>
        <location evidence="1 14">Cytoplasm</location>
    </subcellularLocation>
</comment>
<reference evidence="18 19" key="5">
    <citation type="journal article" date="2010" name="Appl. Environ. Microbiol.">
        <title>phrR-like gene praR of Azorhizobium caulinodans ORS571 is essential for symbiosis with Sesbania rostrata and is involved in expression of reb genes.</title>
        <authorList>
            <person name="Akiba N."/>
            <person name="Aono T."/>
            <person name="Toyazaki H."/>
            <person name="Sato S."/>
            <person name="Oyaizu H."/>
        </authorList>
    </citation>
    <scope>NUCLEOTIDE SEQUENCE [LARGE SCALE GENOMIC DNA]</scope>
    <source>
        <strain evidence="19">ATCC 43989 / DSM 5975 / JCM 20966 / LMG 6465 / NBRC 14845 / NCIMB 13405 / ORS 571</strain>
    </source>
</reference>
<reference evidence="18 19" key="6">
    <citation type="journal article" date="2011" name="Appl. Environ. Microbiol.">
        <title>Involvement of the azorhizobial chromosome partition gene (parA) in the onset of bacteroid differentiation during Sesbania rostrata stem nodule development.</title>
        <authorList>
            <person name="Liu CT."/>
            <person name="Lee KB."/>
            <person name="Wang YS."/>
            <person name="Peng MH."/>
            <person name="Lee KT."/>
            <person name="Suzuki S."/>
            <person name="Suzuki T."/>
            <person name="Oyaizu H."/>
        </authorList>
    </citation>
    <scope>NUCLEOTIDE SEQUENCE [LARGE SCALE GENOMIC DNA]</scope>
    <source>
        <strain evidence="19">ATCC 43989 / DSM 5975 / JCM 20966 / LMG 6465 / NBRC 14845 / NCIMB 13405 / ORS 571</strain>
    </source>
</reference>
<keyword evidence="9 14" id="KW-0560">Oxidoreductase</keyword>
<feature type="binding site" evidence="15">
    <location>
        <position position="217"/>
    </location>
    <ligand>
        <name>S-adenosyl-L-methionine</name>
        <dbReference type="ChEBI" id="CHEBI:59789"/>
        <label>2</label>
    </ligand>
</feature>
<dbReference type="EC" id="1.3.98.3" evidence="14"/>
<dbReference type="InterPro" id="IPR034505">
    <property type="entry name" value="Coproporphyrinogen-III_oxidase"/>
</dbReference>
<evidence type="ECO:0000256" key="15">
    <source>
        <dbReference type="PIRSR" id="PIRSR000167-1"/>
    </source>
</evidence>
<evidence type="ECO:0000256" key="12">
    <source>
        <dbReference type="ARBA" id="ARBA00023244"/>
    </source>
</evidence>
<dbReference type="Gene3D" id="3.20.20.70">
    <property type="entry name" value="Aldolase class I"/>
    <property type="match status" value="1"/>
</dbReference>
<gene>
    <name evidence="18" type="primary">hemN</name>
    <name evidence="18" type="ordered locus">AZC_4652</name>
</gene>
<dbReference type="GO" id="GO:0006782">
    <property type="term" value="P:protoporphyrinogen IX biosynthetic process"/>
    <property type="evidence" value="ECO:0007669"/>
    <property type="project" value="UniProtKB-UniPathway"/>
</dbReference>
<keyword evidence="5 14" id="KW-0004">4Fe-4S</keyword>
<dbReference type="GO" id="GO:0051539">
    <property type="term" value="F:4 iron, 4 sulfur cluster binding"/>
    <property type="evidence" value="ECO:0007669"/>
    <property type="project" value="UniProtKB-KW"/>
</dbReference>
<dbReference type="AlphaFoldDB" id="A8I010"/>
<evidence type="ECO:0000256" key="7">
    <source>
        <dbReference type="ARBA" id="ARBA00022691"/>
    </source>
</evidence>
<keyword evidence="7 14" id="KW-0949">S-adenosyl-L-methionine</keyword>